<dbReference type="Gene3D" id="3.30.40.10">
    <property type="entry name" value="Zinc/RING finger domain, C3HC4 (zinc finger)"/>
    <property type="match status" value="1"/>
</dbReference>
<reference evidence="1" key="1">
    <citation type="journal article" date="2023" name="G3 (Bethesda)">
        <title>Whole genome assemblies of Zophobas morio and Tenebrio molitor.</title>
        <authorList>
            <person name="Kaur S."/>
            <person name="Stinson S.A."/>
            <person name="diCenzo G.C."/>
        </authorList>
    </citation>
    <scope>NUCLEOTIDE SEQUENCE</scope>
    <source>
        <strain evidence="1">QUZm001</strain>
    </source>
</reference>
<sequence>MAIKCRKCDKYIHRNEEYINFRKECGANYHLQCVNLNLSAYVSMKETDLVKLWGCGLCSPYSFAPTKNATTSLLSSSAAAVLNDAVLNKLPDSLRDVFVDFTRTDLTQVNTLLREGLNQQIAHFILL</sequence>
<dbReference type="SUPFAM" id="SSF57903">
    <property type="entry name" value="FYVE/PHD zinc finger"/>
    <property type="match status" value="1"/>
</dbReference>
<accession>A0AA38IRB7</accession>
<protein>
    <recommendedName>
        <fullName evidence="3">PHD-type domain-containing protein</fullName>
    </recommendedName>
</protein>
<dbReference type="Proteomes" id="UP001168821">
    <property type="component" value="Unassembled WGS sequence"/>
</dbReference>
<comment type="caution">
    <text evidence="1">The sequence shown here is derived from an EMBL/GenBank/DDBJ whole genome shotgun (WGS) entry which is preliminary data.</text>
</comment>
<evidence type="ECO:0008006" key="3">
    <source>
        <dbReference type="Google" id="ProtNLM"/>
    </source>
</evidence>
<organism evidence="1 2">
    <name type="scientific">Zophobas morio</name>
    <dbReference type="NCBI Taxonomy" id="2755281"/>
    <lineage>
        <taxon>Eukaryota</taxon>
        <taxon>Metazoa</taxon>
        <taxon>Ecdysozoa</taxon>
        <taxon>Arthropoda</taxon>
        <taxon>Hexapoda</taxon>
        <taxon>Insecta</taxon>
        <taxon>Pterygota</taxon>
        <taxon>Neoptera</taxon>
        <taxon>Endopterygota</taxon>
        <taxon>Coleoptera</taxon>
        <taxon>Polyphaga</taxon>
        <taxon>Cucujiformia</taxon>
        <taxon>Tenebrionidae</taxon>
        <taxon>Zophobas</taxon>
    </lineage>
</organism>
<gene>
    <name evidence="1" type="ORF">Zmor_006239</name>
</gene>
<evidence type="ECO:0000313" key="1">
    <source>
        <dbReference type="EMBL" id="KAJ3661860.1"/>
    </source>
</evidence>
<dbReference type="InterPro" id="IPR011011">
    <property type="entry name" value="Znf_FYVE_PHD"/>
</dbReference>
<dbReference type="EMBL" id="JALNTZ010000002">
    <property type="protein sequence ID" value="KAJ3661860.1"/>
    <property type="molecule type" value="Genomic_DNA"/>
</dbReference>
<dbReference type="InterPro" id="IPR013083">
    <property type="entry name" value="Znf_RING/FYVE/PHD"/>
</dbReference>
<name>A0AA38IRB7_9CUCU</name>
<keyword evidence="2" id="KW-1185">Reference proteome</keyword>
<evidence type="ECO:0000313" key="2">
    <source>
        <dbReference type="Proteomes" id="UP001168821"/>
    </source>
</evidence>
<proteinExistence type="predicted"/>
<dbReference type="AlphaFoldDB" id="A0AA38IRB7"/>